<comment type="caution">
    <text evidence="1">The sequence shown here is derived from an EMBL/GenBank/DDBJ whole genome shotgun (WGS) entry which is preliminary data.</text>
</comment>
<reference evidence="1 2" key="1">
    <citation type="journal article" date="2020" name="Front. Microbiol.">
        <title>Phenotypic and Genetic Characterization of the Cheese Ripening Yeast Geotrichum candidum.</title>
        <authorList>
            <person name="Perkins V."/>
            <person name="Vignola S."/>
            <person name="Lessard M.H."/>
            <person name="Plante P.L."/>
            <person name="Corbeil J."/>
            <person name="Dugat-Bony E."/>
            <person name="Frenette M."/>
            <person name="Labrie S."/>
        </authorList>
    </citation>
    <scope>NUCLEOTIDE SEQUENCE [LARGE SCALE GENOMIC DNA]</scope>
    <source>
        <strain evidence="1 2">LMA-1147</strain>
    </source>
</reference>
<proteinExistence type="predicted"/>
<organism evidence="1 2">
    <name type="scientific">Geotrichum galactomycetum</name>
    <dbReference type="NCBI Taxonomy" id="27317"/>
    <lineage>
        <taxon>Eukaryota</taxon>
        <taxon>Fungi</taxon>
        <taxon>Dikarya</taxon>
        <taxon>Ascomycota</taxon>
        <taxon>Saccharomycotina</taxon>
        <taxon>Dipodascomycetes</taxon>
        <taxon>Dipodascales</taxon>
        <taxon>Dipodascaceae</taxon>
        <taxon>Geotrichum</taxon>
    </lineage>
</organism>
<evidence type="ECO:0000313" key="2">
    <source>
        <dbReference type="Proteomes" id="UP000744676"/>
    </source>
</evidence>
<name>A0ACB6V9F6_9ASCO</name>
<sequence>MNNNNGNSSSTPPQVNGMKLSPPGTNRFITSSSAYKSAAFHRSPSSSAVALTNNDYFRHEQEYRDSLASTHMAKKTPSEPSSVMTPSDIDSETESDIDLPREALGFGGVGTSFDDEYIDNVTSYPFLEASYNHEQMENDESLPERLEWQAMLASVITGEVVRSEKRRLKTNTDASMKEDDLWMEIRARMCGRTFEDQKRVIEDARVGVEATLQEIMQFRVSNPDDMEQTLAEVNATIVKLENCEQLWQTRQLMKTNSALYRDPEFQLYVEALTTWVTITEWIIREIHLLQVWTGNAATDPTLQADTTCNSKAGSIIESTSLVDRVLKQEDLMKVFDEKIKSNIGPVIERARVGHLQFREQFNIIGLPVHVEGLEKLIKFPVKLIQALVSQRLVYAKKMTNPTVMLVDQTIEDLSLYMNIALLVKERNAEYTTPVPDIKWINYKPDLKFDETILDCVNFFFTLSKSKFDYSMIHSHIGFKEIDKFESQYYFLEQVGRFVDGGAIVVAIHSSSLVMKMCSKLLMYWEYQTKNPSCSSKVEVERWYTHTTERIRKAQRKLLRFYK</sequence>
<evidence type="ECO:0000313" key="1">
    <source>
        <dbReference type="EMBL" id="KAF5101941.1"/>
    </source>
</evidence>
<keyword evidence="2" id="KW-1185">Reference proteome</keyword>
<gene>
    <name evidence="1" type="ORF">D0Z00_000596</name>
</gene>
<accession>A0ACB6V9F6</accession>
<protein>
    <submittedName>
        <fullName evidence="1">Uncharacterized protein</fullName>
    </submittedName>
</protein>
<dbReference type="EMBL" id="QVQA01000008">
    <property type="protein sequence ID" value="KAF5101941.1"/>
    <property type="molecule type" value="Genomic_DNA"/>
</dbReference>
<dbReference type="Proteomes" id="UP000744676">
    <property type="component" value="Unassembled WGS sequence"/>
</dbReference>